<gene>
    <name evidence="2" type="ORF">Q4Q35_03435</name>
</gene>
<evidence type="ECO:0000259" key="1">
    <source>
        <dbReference type="Pfam" id="PF12867"/>
    </source>
</evidence>
<dbReference type="InterPro" id="IPR024775">
    <property type="entry name" value="DinB-like"/>
</dbReference>
<dbReference type="Gene3D" id="1.20.120.450">
    <property type="entry name" value="dinb family like domain"/>
    <property type="match status" value="1"/>
</dbReference>
<feature type="domain" description="DinB-like" evidence="1">
    <location>
        <begin position="15"/>
        <end position="174"/>
    </location>
</feature>
<dbReference type="RefSeq" id="WP_303276532.1">
    <property type="nucleotide sequence ID" value="NZ_JAUOEK010000055.1"/>
</dbReference>
<evidence type="ECO:0000313" key="3">
    <source>
        <dbReference type="Proteomes" id="UP001176883"/>
    </source>
</evidence>
<dbReference type="Proteomes" id="UP001176883">
    <property type="component" value="Unassembled WGS sequence"/>
</dbReference>
<reference evidence="2" key="1">
    <citation type="submission" date="2023-07" db="EMBL/GenBank/DDBJ databases">
        <title>Two novel species in the genus Flavivirga.</title>
        <authorList>
            <person name="Kwon K."/>
        </authorList>
    </citation>
    <scope>NUCLEOTIDE SEQUENCE</scope>
    <source>
        <strain evidence="2">KCTC 52353</strain>
    </source>
</reference>
<sequence length="186" mass="21769">MKVTSEALISELIEKTRQNINQVEALNLKVIDELNWKANKDTWSALECIEHLNLYSDYYLPEIEQRIIKSTFKPEYYFKSGALGNYFAKSMMPKEKLNKMKTFKDKNPNGSKLDKTTLERFLIQQEKMLELLDKARNVSLNKTKTSISITKLIKLKLGDTFRVVIYHNERHMVQALKTLGNYKTNN</sequence>
<dbReference type="Pfam" id="PF12867">
    <property type="entry name" value="DinB_2"/>
    <property type="match status" value="1"/>
</dbReference>
<name>A0ABT8W6V3_9FLAO</name>
<dbReference type="SUPFAM" id="SSF109854">
    <property type="entry name" value="DinB/YfiT-like putative metalloenzymes"/>
    <property type="match status" value="1"/>
</dbReference>
<accession>A0ABT8W6V3</accession>
<organism evidence="2 3">
    <name type="scientific">Flavivirga aquimarina</name>
    <dbReference type="NCBI Taxonomy" id="2027862"/>
    <lineage>
        <taxon>Bacteria</taxon>
        <taxon>Pseudomonadati</taxon>
        <taxon>Bacteroidota</taxon>
        <taxon>Flavobacteriia</taxon>
        <taxon>Flavobacteriales</taxon>
        <taxon>Flavobacteriaceae</taxon>
        <taxon>Flavivirga</taxon>
    </lineage>
</organism>
<dbReference type="InterPro" id="IPR034660">
    <property type="entry name" value="DinB/YfiT-like"/>
</dbReference>
<comment type="caution">
    <text evidence="2">The sequence shown here is derived from an EMBL/GenBank/DDBJ whole genome shotgun (WGS) entry which is preliminary data.</text>
</comment>
<evidence type="ECO:0000313" key="2">
    <source>
        <dbReference type="EMBL" id="MDO5968849.1"/>
    </source>
</evidence>
<dbReference type="EMBL" id="JAUOEK010000055">
    <property type="protein sequence ID" value="MDO5968849.1"/>
    <property type="molecule type" value="Genomic_DNA"/>
</dbReference>
<keyword evidence="3" id="KW-1185">Reference proteome</keyword>
<protein>
    <submittedName>
        <fullName evidence="2">DinB family protein</fullName>
    </submittedName>
</protein>
<proteinExistence type="predicted"/>